<feature type="transmembrane region" description="Helical" evidence="1">
    <location>
        <begin position="133"/>
        <end position="156"/>
    </location>
</feature>
<organism evidence="2">
    <name type="scientific">uncultured Rubrobacteraceae bacterium</name>
    <dbReference type="NCBI Taxonomy" id="349277"/>
    <lineage>
        <taxon>Bacteria</taxon>
        <taxon>Bacillati</taxon>
        <taxon>Actinomycetota</taxon>
        <taxon>Rubrobacteria</taxon>
        <taxon>Rubrobacterales</taxon>
        <taxon>Rubrobacteraceae</taxon>
        <taxon>environmental samples</taxon>
    </lineage>
</organism>
<name>A0A6J4QWV9_9ACTN</name>
<keyword evidence="1" id="KW-0472">Membrane</keyword>
<feature type="transmembrane region" description="Helical" evidence="1">
    <location>
        <begin position="86"/>
        <end position="113"/>
    </location>
</feature>
<keyword evidence="1" id="KW-1133">Transmembrane helix</keyword>
<feature type="transmembrane region" description="Helical" evidence="1">
    <location>
        <begin position="52"/>
        <end position="74"/>
    </location>
</feature>
<evidence type="ECO:0008006" key="3">
    <source>
        <dbReference type="Google" id="ProtNLM"/>
    </source>
</evidence>
<dbReference type="AlphaFoldDB" id="A0A6J4QWV9"/>
<feature type="transmembrane region" description="Helical" evidence="1">
    <location>
        <begin position="28"/>
        <end position="46"/>
    </location>
</feature>
<reference evidence="2" key="1">
    <citation type="submission" date="2020-02" db="EMBL/GenBank/DDBJ databases">
        <authorList>
            <person name="Meier V. D."/>
        </authorList>
    </citation>
    <scope>NUCLEOTIDE SEQUENCE</scope>
    <source>
        <strain evidence="2">AVDCRST_MAG37</strain>
    </source>
</reference>
<protein>
    <recommendedName>
        <fullName evidence="3">DUF4386 family protein</fullName>
    </recommendedName>
</protein>
<evidence type="ECO:0000313" key="2">
    <source>
        <dbReference type="EMBL" id="CAA9452989.1"/>
    </source>
</evidence>
<accession>A0A6J4QWV9</accession>
<feature type="transmembrane region" description="Helical" evidence="1">
    <location>
        <begin position="163"/>
        <end position="180"/>
    </location>
</feature>
<sequence>MQIDEVRRHEGRFAMEGTALAERLQEKVAGVCLIAGALLLAPATQFEYSGGLFWAGVFGLVSHILFVPGLLGIARLLRQPSPRLSVVAGLLVAAGCVGGASFQVAMLHEWAALMAGTPESMMAAIMEVTEGRVFPVLVIFGIQFPIALLTLSVGLFRTSTAPTWVAALLGIAVILWPIGHIGSIQLVQHLAEVILLVPLVWLGLRFLRGVPQVVAVPAST</sequence>
<gene>
    <name evidence="2" type="ORF">AVDCRST_MAG37-2581</name>
</gene>
<keyword evidence="1" id="KW-0812">Transmembrane</keyword>
<evidence type="ECO:0000256" key="1">
    <source>
        <dbReference type="SAM" id="Phobius"/>
    </source>
</evidence>
<dbReference type="EMBL" id="CADCVD010000127">
    <property type="protein sequence ID" value="CAA9452989.1"/>
    <property type="molecule type" value="Genomic_DNA"/>
</dbReference>
<proteinExistence type="predicted"/>